<dbReference type="InterPro" id="IPR006036">
    <property type="entry name" value="K_uptake_TrkA"/>
</dbReference>
<feature type="domain" description="RCK C-terminal" evidence="9">
    <location>
        <begin position="135"/>
        <end position="217"/>
    </location>
</feature>
<dbReference type="GO" id="GO:0005886">
    <property type="term" value="C:plasma membrane"/>
    <property type="evidence" value="ECO:0007669"/>
    <property type="project" value="InterPro"/>
</dbReference>
<feature type="coiled-coil region" evidence="7">
    <location>
        <begin position="239"/>
        <end position="269"/>
    </location>
</feature>
<dbReference type="PANTHER" id="PTHR43833:SF5">
    <property type="entry name" value="TRK SYSTEM POTASSIUM UPTAKE PROTEIN TRKA"/>
    <property type="match status" value="1"/>
</dbReference>
<comment type="caution">
    <text evidence="10">The sequence shown here is derived from an EMBL/GenBank/DDBJ whole genome shotgun (WGS) entry which is preliminary data.</text>
</comment>
<dbReference type="InterPro" id="IPR003148">
    <property type="entry name" value="RCK_N"/>
</dbReference>
<evidence type="ECO:0000256" key="6">
    <source>
        <dbReference type="ARBA" id="ARBA00023065"/>
    </source>
</evidence>
<dbReference type="PRINTS" id="PR00335">
    <property type="entry name" value="KUPTAKETRKA"/>
</dbReference>
<dbReference type="PROSITE" id="PS51201">
    <property type="entry name" value="RCK_N"/>
    <property type="match status" value="2"/>
</dbReference>
<evidence type="ECO:0000256" key="7">
    <source>
        <dbReference type="SAM" id="Coils"/>
    </source>
</evidence>
<accession>A0A7C3YG80</accession>
<dbReference type="SUPFAM" id="SSF51735">
    <property type="entry name" value="NAD(P)-binding Rossmann-fold domains"/>
    <property type="match status" value="2"/>
</dbReference>
<keyword evidence="2" id="KW-0813">Transport</keyword>
<dbReference type="InterPro" id="IPR036721">
    <property type="entry name" value="RCK_C_sf"/>
</dbReference>
<evidence type="ECO:0000259" key="9">
    <source>
        <dbReference type="PROSITE" id="PS51202"/>
    </source>
</evidence>
<evidence type="ECO:0000259" key="8">
    <source>
        <dbReference type="PROSITE" id="PS51201"/>
    </source>
</evidence>
<dbReference type="AlphaFoldDB" id="A0A7C3YG80"/>
<feature type="domain" description="RCK N-terminal" evidence="8">
    <location>
        <begin position="220"/>
        <end position="337"/>
    </location>
</feature>
<name>A0A7C3YG80_9EURY</name>
<dbReference type="GO" id="GO:0015079">
    <property type="term" value="F:potassium ion transmembrane transporter activity"/>
    <property type="evidence" value="ECO:0007669"/>
    <property type="project" value="InterPro"/>
</dbReference>
<dbReference type="EMBL" id="DRUC01000047">
    <property type="protein sequence ID" value="HHF48163.1"/>
    <property type="molecule type" value="Genomic_DNA"/>
</dbReference>
<reference evidence="10" key="1">
    <citation type="journal article" date="2020" name="mSystems">
        <title>Genome- and Community-Level Interaction Insights into Carbon Utilization and Element Cycling Functions of Hydrothermarchaeota in Hydrothermal Sediment.</title>
        <authorList>
            <person name="Zhou Z."/>
            <person name="Liu Y."/>
            <person name="Xu W."/>
            <person name="Pan J."/>
            <person name="Luo Z.H."/>
            <person name="Li M."/>
        </authorList>
    </citation>
    <scope>NUCLEOTIDE SEQUENCE [LARGE SCALE GENOMIC DNA]</scope>
    <source>
        <strain evidence="12">SpSt-10</strain>
        <strain evidence="11">SpSt-62</strain>
        <strain evidence="10">SpSt-97</strain>
    </source>
</reference>
<feature type="domain" description="RCK C-terminal" evidence="9">
    <location>
        <begin position="348"/>
        <end position="430"/>
    </location>
</feature>
<evidence type="ECO:0000256" key="1">
    <source>
        <dbReference type="ARBA" id="ARBA00003660"/>
    </source>
</evidence>
<dbReference type="EMBL" id="DTPI01000004">
    <property type="protein sequence ID" value="HGE65601.1"/>
    <property type="molecule type" value="Genomic_DNA"/>
</dbReference>
<proteinExistence type="predicted"/>
<dbReference type="PROSITE" id="PS51202">
    <property type="entry name" value="RCK_C"/>
    <property type="match status" value="2"/>
</dbReference>
<keyword evidence="6" id="KW-0406">Ion transport</keyword>
<dbReference type="NCBIfam" id="NF007039">
    <property type="entry name" value="PRK09496.3-2"/>
    <property type="match status" value="1"/>
</dbReference>
<dbReference type="InterPro" id="IPR050721">
    <property type="entry name" value="Trk_Ktr_HKT_K-transport"/>
</dbReference>
<dbReference type="InterPro" id="IPR006037">
    <property type="entry name" value="RCK_C"/>
</dbReference>
<keyword evidence="4" id="KW-0630">Potassium</keyword>
<dbReference type="PANTHER" id="PTHR43833">
    <property type="entry name" value="POTASSIUM CHANNEL PROTEIN 2-RELATED-RELATED"/>
    <property type="match status" value="1"/>
</dbReference>
<dbReference type="SUPFAM" id="SSF116726">
    <property type="entry name" value="TrkA C-terminal domain-like"/>
    <property type="match status" value="2"/>
</dbReference>
<dbReference type="InterPro" id="IPR036291">
    <property type="entry name" value="NAD(P)-bd_dom_sf"/>
</dbReference>
<keyword evidence="3" id="KW-0633">Potassium transport</keyword>
<dbReference type="Gene3D" id="3.30.70.1450">
    <property type="entry name" value="Regulator of K+ conductance, C-terminal domain"/>
    <property type="match status" value="2"/>
</dbReference>
<evidence type="ECO:0000256" key="5">
    <source>
        <dbReference type="ARBA" id="ARBA00023027"/>
    </source>
</evidence>
<dbReference type="Gene3D" id="3.40.50.720">
    <property type="entry name" value="NAD(P)-binding Rossmann-like Domain"/>
    <property type="match status" value="2"/>
</dbReference>
<feature type="domain" description="RCK N-terminal" evidence="8">
    <location>
        <begin position="1"/>
        <end position="118"/>
    </location>
</feature>
<evidence type="ECO:0000256" key="3">
    <source>
        <dbReference type="ARBA" id="ARBA00022538"/>
    </source>
</evidence>
<organism evidence="10">
    <name type="scientific">Geoglobus ahangari</name>
    <dbReference type="NCBI Taxonomy" id="113653"/>
    <lineage>
        <taxon>Archaea</taxon>
        <taxon>Methanobacteriati</taxon>
        <taxon>Methanobacteriota</taxon>
        <taxon>Archaeoglobi</taxon>
        <taxon>Archaeoglobales</taxon>
        <taxon>Archaeoglobaceae</taxon>
        <taxon>Geoglobus</taxon>
    </lineage>
</organism>
<keyword evidence="5" id="KW-0520">NAD</keyword>
<evidence type="ECO:0000313" key="10">
    <source>
        <dbReference type="EMBL" id="HGE65601.1"/>
    </source>
</evidence>
<evidence type="ECO:0000313" key="11">
    <source>
        <dbReference type="EMBL" id="HGU59602.1"/>
    </source>
</evidence>
<protein>
    <submittedName>
        <fullName evidence="10">Trk system potassium transporter TrkA</fullName>
    </submittedName>
</protein>
<comment type="function">
    <text evidence="1">Part of a potassium transport system.</text>
</comment>
<dbReference type="EMBL" id="DTAK01000039">
    <property type="protein sequence ID" value="HGU59602.1"/>
    <property type="molecule type" value="Genomic_DNA"/>
</dbReference>
<sequence length="430" mass="47433">MKIIIAGAGEVGYNIAKNLADKHDITIIESDEKKISEIEKLNVSVVRGNAANVKVLKRAGVENADLLIAVTGNDEVNLLAGLAAKKLGVGMVIVRVGNPEYANKPVEKNHPMGYDVLICPQLVLASEFAKLVTIPGSIEFSELGELELVEIAVREDSQVVSKKIKEIKLPRDVIIAAIYRDDRIIVPRGDTVIKANDKLAVLGRRDSIKVLREVIGEPVIKNVIIAGAGTVGIYTAKLLERANLNIKLIEKDEKRAEKALNQLKRTKVVIGDATDIDLLREEEVEKADVVIATTESDEKNLLIALLSKSLGAGKAFVRVEKKDYVRIFEQVGVDAALSPRKSTYLEVMRILQLTKAVGEMKEGIVVIEVECNVNKKVSQIKLPENTIIAVVKRNREMFVARGDTELRKGDILYVLTTWDKVDEVEKRLKE</sequence>
<dbReference type="Pfam" id="PF02080">
    <property type="entry name" value="TrkA_C"/>
    <property type="match status" value="2"/>
</dbReference>
<evidence type="ECO:0000313" key="12">
    <source>
        <dbReference type="EMBL" id="HHF48163.1"/>
    </source>
</evidence>
<evidence type="ECO:0000256" key="2">
    <source>
        <dbReference type="ARBA" id="ARBA00022448"/>
    </source>
</evidence>
<dbReference type="Pfam" id="PF02254">
    <property type="entry name" value="TrkA_N"/>
    <property type="match status" value="2"/>
</dbReference>
<evidence type="ECO:0000256" key="4">
    <source>
        <dbReference type="ARBA" id="ARBA00022958"/>
    </source>
</evidence>
<gene>
    <name evidence="10" type="primary">trkA</name>
    <name evidence="12" type="ORF">ENL48_02980</name>
    <name evidence="11" type="ORF">ENT89_05510</name>
    <name evidence="10" type="ORF">ENX77_00440</name>
</gene>
<keyword evidence="7" id="KW-0175">Coiled coil</keyword>